<protein>
    <submittedName>
        <fullName evidence="1">Uncharacterized protein</fullName>
    </submittedName>
</protein>
<sequence length="63" mass="7247">NIVFSHSQTVVVCGNWQIDLCQPTGVIVLDEQEGFMAILVDSLAYCFLRCRLRWTNYLRLGIK</sequence>
<gene>
    <name evidence="1" type="ORF">MKW94_018320</name>
</gene>
<dbReference type="AlphaFoldDB" id="A0AA41SEQ5"/>
<name>A0AA41SEQ5_PAPNU</name>
<comment type="caution">
    <text evidence="1">The sequence shown here is derived from an EMBL/GenBank/DDBJ whole genome shotgun (WGS) entry which is preliminary data.</text>
</comment>
<reference evidence="1" key="1">
    <citation type="submission" date="2022-03" db="EMBL/GenBank/DDBJ databases">
        <title>A functionally conserved STORR gene fusion in Papaver species that diverged 16.8 million years ago.</title>
        <authorList>
            <person name="Catania T."/>
        </authorList>
    </citation>
    <scope>NUCLEOTIDE SEQUENCE</scope>
    <source>
        <strain evidence="1">S-191538</strain>
    </source>
</reference>
<dbReference type="EMBL" id="JAJJMA010121185">
    <property type="protein sequence ID" value="MCL7032233.1"/>
    <property type="molecule type" value="Genomic_DNA"/>
</dbReference>
<evidence type="ECO:0000313" key="1">
    <source>
        <dbReference type="EMBL" id="MCL7032233.1"/>
    </source>
</evidence>
<proteinExistence type="predicted"/>
<keyword evidence="2" id="KW-1185">Reference proteome</keyword>
<feature type="non-terminal residue" evidence="1">
    <location>
        <position position="1"/>
    </location>
</feature>
<evidence type="ECO:0000313" key="2">
    <source>
        <dbReference type="Proteomes" id="UP001177140"/>
    </source>
</evidence>
<dbReference type="Gene3D" id="2.20.25.100">
    <property type="entry name" value="Zn-binding ribosomal proteins"/>
    <property type="match status" value="1"/>
</dbReference>
<dbReference type="Proteomes" id="UP001177140">
    <property type="component" value="Unassembled WGS sequence"/>
</dbReference>
<accession>A0AA41SEQ5</accession>
<organism evidence="1 2">
    <name type="scientific">Papaver nudicaule</name>
    <name type="common">Iceland poppy</name>
    <dbReference type="NCBI Taxonomy" id="74823"/>
    <lineage>
        <taxon>Eukaryota</taxon>
        <taxon>Viridiplantae</taxon>
        <taxon>Streptophyta</taxon>
        <taxon>Embryophyta</taxon>
        <taxon>Tracheophyta</taxon>
        <taxon>Spermatophyta</taxon>
        <taxon>Magnoliopsida</taxon>
        <taxon>Ranunculales</taxon>
        <taxon>Papaveraceae</taxon>
        <taxon>Papaveroideae</taxon>
        <taxon>Papaver</taxon>
    </lineage>
</organism>
<dbReference type="InterPro" id="IPR023407">
    <property type="entry name" value="Ribosomal_eS27_Zn-bd_dom_sf"/>
</dbReference>